<dbReference type="InterPro" id="IPR033469">
    <property type="entry name" value="CYTH-like_dom_sf"/>
</dbReference>
<feature type="domain" description="CYTH" evidence="1">
    <location>
        <begin position="4"/>
        <end position="188"/>
    </location>
</feature>
<proteinExistence type="predicted"/>
<keyword evidence="3" id="KW-1185">Reference proteome</keyword>
<dbReference type="RefSeq" id="WP_209462262.1">
    <property type="nucleotide sequence ID" value="NZ_CP110224.1"/>
</dbReference>
<dbReference type="CDD" id="cd07762">
    <property type="entry name" value="CYTH-like_Pase_1"/>
    <property type="match status" value="1"/>
</dbReference>
<dbReference type="SUPFAM" id="SSF55154">
    <property type="entry name" value="CYTH-like phosphatases"/>
    <property type="match status" value="1"/>
</dbReference>
<evidence type="ECO:0000259" key="1">
    <source>
        <dbReference type="PROSITE" id="PS51707"/>
    </source>
</evidence>
<reference evidence="2 3" key="1">
    <citation type="submission" date="2021-03" db="EMBL/GenBank/DDBJ databases">
        <title>Genomic Encyclopedia of Type Strains, Phase IV (KMG-IV): sequencing the most valuable type-strain genomes for metagenomic binning, comparative biology and taxonomic classification.</title>
        <authorList>
            <person name="Goeker M."/>
        </authorList>
    </citation>
    <scope>NUCLEOTIDE SEQUENCE [LARGE SCALE GENOMIC DNA]</scope>
    <source>
        <strain evidence="2 3">DSM 25609</strain>
    </source>
</reference>
<dbReference type="EMBL" id="JAGGKX010000004">
    <property type="protein sequence ID" value="MBP1969050.1"/>
    <property type="molecule type" value="Genomic_DNA"/>
</dbReference>
<gene>
    <name evidence="2" type="ORF">J2Z83_001153</name>
</gene>
<dbReference type="Gene3D" id="2.40.320.10">
    <property type="entry name" value="Hypothetical Protein Pfu-838710-001"/>
    <property type="match status" value="1"/>
</dbReference>
<accession>A0ABS4IEK7</accession>
<dbReference type="Pfam" id="PF01928">
    <property type="entry name" value="CYTH"/>
    <property type="match status" value="1"/>
</dbReference>
<name>A0ABS4IEK7_9BACI</name>
<organism evidence="2 3">
    <name type="scientific">Virgibacillus natechei</name>
    <dbReference type="NCBI Taxonomy" id="1216297"/>
    <lineage>
        <taxon>Bacteria</taxon>
        <taxon>Bacillati</taxon>
        <taxon>Bacillota</taxon>
        <taxon>Bacilli</taxon>
        <taxon>Bacillales</taxon>
        <taxon>Bacillaceae</taxon>
        <taxon>Virgibacillus</taxon>
    </lineage>
</organism>
<evidence type="ECO:0000313" key="3">
    <source>
        <dbReference type="Proteomes" id="UP001519345"/>
    </source>
</evidence>
<dbReference type="InterPro" id="IPR009195">
    <property type="entry name" value="Uncharacterised_YjbK"/>
</dbReference>
<dbReference type="PROSITE" id="PS51707">
    <property type="entry name" value="CYTH"/>
    <property type="match status" value="1"/>
</dbReference>
<dbReference type="InterPro" id="IPR023577">
    <property type="entry name" value="CYTH_domain"/>
</dbReference>
<sequence>MTQEIEIEYKNLLTKEEFDRLLYNLPFPEQSKTQTNYYFETKDYALKNMGSALRIREKDGAYQLTLKEPHDDGLLETHDSLTKKEAADWFQGAISPKPNTTKQLRAKGVSPDSLHYYGNLTTKRRETAYNDALIVLDFSTFNGKEDYELEVEASSKKIGIHVFESLLAAHDIQRRNTPNKIERFFRTI</sequence>
<comment type="caution">
    <text evidence="2">The sequence shown here is derived from an EMBL/GenBank/DDBJ whole genome shotgun (WGS) entry which is preliminary data.</text>
</comment>
<evidence type="ECO:0000313" key="2">
    <source>
        <dbReference type="EMBL" id="MBP1969050.1"/>
    </source>
</evidence>
<dbReference type="Proteomes" id="UP001519345">
    <property type="component" value="Unassembled WGS sequence"/>
</dbReference>
<dbReference type="SMART" id="SM01118">
    <property type="entry name" value="CYTH"/>
    <property type="match status" value="1"/>
</dbReference>
<dbReference type="PIRSF" id="PIRSF012526">
    <property type="entry name" value="CYTH_UCP012526"/>
    <property type="match status" value="1"/>
</dbReference>
<protein>
    <submittedName>
        <fullName evidence="2">Uncharacterized protein YjbK</fullName>
    </submittedName>
</protein>